<keyword evidence="9" id="KW-0762">Sugar transport</keyword>
<comment type="similarity">
    <text evidence="2">Belongs to the major facilitator superfamily. Sugar transporter (TC 2.A.1.1) family.</text>
</comment>
<keyword evidence="4 7" id="KW-0812">Transmembrane</keyword>
<keyword evidence="10" id="KW-1185">Reference proteome</keyword>
<dbReference type="EMBL" id="QPKB01000012">
    <property type="protein sequence ID" value="RWR96306.1"/>
    <property type="molecule type" value="Genomic_DNA"/>
</dbReference>
<keyword evidence="3" id="KW-0813">Transport</keyword>
<evidence type="ECO:0000313" key="10">
    <source>
        <dbReference type="Proteomes" id="UP000283530"/>
    </source>
</evidence>
<keyword evidence="5 7" id="KW-1133">Transmembrane helix</keyword>
<dbReference type="STRING" id="337451.A0A3S3NBW0"/>
<name>A0A3S3NBW0_9MAGN</name>
<reference evidence="9 10" key="1">
    <citation type="journal article" date="2019" name="Nat. Plants">
        <title>Stout camphor tree genome fills gaps in understanding of flowering plant genome evolution.</title>
        <authorList>
            <person name="Chaw S.M."/>
            <person name="Liu Y.C."/>
            <person name="Wu Y.W."/>
            <person name="Wang H.Y."/>
            <person name="Lin C.I."/>
            <person name="Wu C.S."/>
            <person name="Ke H.M."/>
            <person name="Chang L.Y."/>
            <person name="Hsu C.Y."/>
            <person name="Yang H.T."/>
            <person name="Sudianto E."/>
            <person name="Hsu M.H."/>
            <person name="Wu K.P."/>
            <person name="Wang L.N."/>
            <person name="Leebens-Mack J.H."/>
            <person name="Tsai I.J."/>
        </authorList>
    </citation>
    <scope>NUCLEOTIDE SEQUENCE [LARGE SCALE GENOMIC DNA]</scope>
    <source>
        <strain evidence="10">cv. Chaw 1501</strain>
        <tissue evidence="9">Young leaves</tissue>
    </source>
</reference>
<gene>
    <name evidence="9" type="ORF">CKAN_02568800</name>
</gene>
<dbReference type="PANTHER" id="PTHR23500">
    <property type="entry name" value="SOLUTE CARRIER FAMILY 2, FACILITATED GLUCOSE TRANSPORTER"/>
    <property type="match status" value="1"/>
</dbReference>
<dbReference type="InterPro" id="IPR020846">
    <property type="entry name" value="MFS_dom"/>
</dbReference>
<dbReference type="InterPro" id="IPR036259">
    <property type="entry name" value="MFS_trans_sf"/>
</dbReference>
<keyword evidence="6 7" id="KW-0472">Membrane</keyword>
<dbReference type="InterPro" id="IPR005828">
    <property type="entry name" value="MFS_sugar_transport-like"/>
</dbReference>
<evidence type="ECO:0000256" key="1">
    <source>
        <dbReference type="ARBA" id="ARBA00004141"/>
    </source>
</evidence>
<comment type="caution">
    <text evidence="9">The sequence shown here is derived from an EMBL/GenBank/DDBJ whole genome shotgun (WGS) entry which is preliminary data.</text>
</comment>
<evidence type="ECO:0000256" key="3">
    <source>
        <dbReference type="ARBA" id="ARBA00022448"/>
    </source>
</evidence>
<dbReference type="Pfam" id="PF00083">
    <property type="entry name" value="Sugar_tr"/>
    <property type="match status" value="2"/>
</dbReference>
<evidence type="ECO:0000259" key="8">
    <source>
        <dbReference type="PROSITE" id="PS50850"/>
    </source>
</evidence>
<proteinExistence type="inferred from homology"/>
<evidence type="ECO:0000256" key="2">
    <source>
        <dbReference type="ARBA" id="ARBA00010992"/>
    </source>
</evidence>
<evidence type="ECO:0000256" key="6">
    <source>
        <dbReference type="ARBA" id="ARBA00023136"/>
    </source>
</evidence>
<protein>
    <submittedName>
        <fullName evidence="9">Sugar transport protein 1</fullName>
    </submittedName>
</protein>
<dbReference type="Proteomes" id="UP000283530">
    <property type="component" value="Unassembled WGS sequence"/>
</dbReference>
<feature type="transmembrane region" description="Helical" evidence="7">
    <location>
        <begin position="80"/>
        <end position="101"/>
    </location>
</feature>
<dbReference type="PANTHER" id="PTHR23500:SF574">
    <property type="entry name" value="SUGAR TRANSPORT PROTEIN 1"/>
    <property type="match status" value="1"/>
</dbReference>
<evidence type="ECO:0000256" key="4">
    <source>
        <dbReference type="ARBA" id="ARBA00022692"/>
    </source>
</evidence>
<comment type="subcellular location">
    <subcellularLocation>
        <location evidence="1">Membrane</location>
        <topology evidence="1">Multi-pass membrane protein</topology>
    </subcellularLocation>
</comment>
<evidence type="ECO:0000313" key="9">
    <source>
        <dbReference type="EMBL" id="RWR96306.1"/>
    </source>
</evidence>
<sequence length="256" mass="28183">MAGGAVVSSVLEKVYQWKMTLCALLPCIIATTGGLIFGYSRVSGGVTTMDPFLRKFYHSVYHNMKEHENDRKYCMFDSPMLTMFTSSLYLAALMASLFGSWMASKFGSKISMLIGGFVFLVGAGINGVAISVAMLIIGRILLRVCVGFQIQIHSYATDLNIAPTLLGRPSRQGYRTGRGLFRRWENAPTHQAVLLYLCEMAPTNYHGFFNILFQLMITIGILAANLVNYATYNIKGGWGWRVSLAGAAVPAAIDFQ</sequence>
<feature type="transmembrane region" description="Helical" evidence="7">
    <location>
        <begin position="21"/>
        <end position="40"/>
    </location>
</feature>
<feature type="transmembrane region" description="Helical" evidence="7">
    <location>
        <begin position="113"/>
        <end position="137"/>
    </location>
</feature>
<evidence type="ECO:0000256" key="7">
    <source>
        <dbReference type="SAM" id="Phobius"/>
    </source>
</evidence>
<dbReference type="PROSITE" id="PS50850">
    <property type="entry name" value="MFS"/>
    <property type="match status" value="1"/>
</dbReference>
<dbReference type="AlphaFoldDB" id="A0A3S3NBW0"/>
<dbReference type="Gene3D" id="1.20.1250.20">
    <property type="entry name" value="MFS general substrate transporter like domains"/>
    <property type="match status" value="1"/>
</dbReference>
<feature type="domain" description="Major facilitator superfamily (MFS) profile" evidence="8">
    <location>
        <begin position="26"/>
        <end position="256"/>
    </location>
</feature>
<dbReference type="OrthoDB" id="1651023at2759"/>
<dbReference type="InterPro" id="IPR045262">
    <property type="entry name" value="STP/PLT_plant"/>
</dbReference>
<evidence type="ECO:0000256" key="5">
    <source>
        <dbReference type="ARBA" id="ARBA00022989"/>
    </source>
</evidence>
<feature type="transmembrane region" description="Helical" evidence="7">
    <location>
        <begin position="211"/>
        <end position="231"/>
    </location>
</feature>
<organism evidence="9 10">
    <name type="scientific">Cinnamomum micranthum f. kanehirae</name>
    <dbReference type="NCBI Taxonomy" id="337451"/>
    <lineage>
        <taxon>Eukaryota</taxon>
        <taxon>Viridiplantae</taxon>
        <taxon>Streptophyta</taxon>
        <taxon>Embryophyta</taxon>
        <taxon>Tracheophyta</taxon>
        <taxon>Spermatophyta</taxon>
        <taxon>Magnoliopsida</taxon>
        <taxon>Magnoliidae</taxon>
        <taxon>Laurales</taxon>
        <taxon>Lauraceae</taxon>
        <taxon>Cinnamomum</taxon>
    </lineage>
</organism>
<dbReference type="SUPFAM" id="SSF103473">
    <property type="entry name" value="MFS general substrate transporter"/>
    <property type="match status" value="2"/>
</dbReference>
<accession>A0A3S3NBW0</accession>
<dbReference type="GO" id="GO:0015144">
    <property type="term" value="F:carbohydrate transmembrane transporter activity"/>
    <property type="evidence" value="ECO:0007669"/>
    <property type="project" value="InterPro"/>
</dbReference>
<dbReference type="GO" id="GO:0016020">
    <property type="term" value="C:membrane"/>
    <property type="evidence" value="ECO:0007669"/>
    <property type="project" value="UniProtKB-SubCell"/>
</dbReference>